<feature type="domain" description="AT3G52170-like helix-turn-helix" evidence="1">
    <location>
        <begin position="64"/>
        <end position="111"/>
    </location>
</feature>
<dbReference type="RefSeq" id="XP_015883850.3">
    <property type="nucleotide sequence ID" value="XM_016028364.4"/>
</dbReference>
<dbReference type="InterPro" id="IPR058941">
    <property type="entry name" value="HTH_AT3G52170-like"/>
</dbReference>
<keyword evidence="2" id="KW-1185">Reference proteome</keyword>
<name>A0A6P3ZRX9_ZIZJJ</name>
<evidence type="ECO:0000313" key="3">
    <source>
        <dbReference type="RefSeq" id="XP_015883850.3"/>
    </source>
</evidence>
<proteinExistence type="predicted"/>
<organism evidence="2 3">
    <name type="scientific">Ziziphus jujuba</name>
    <name type="common">Chinese jujube</name>
    <name type="synonym">Ziziphus sativa</name>
    <dbReference type="NCBI Taxonomy" id="326968"/>
    <lineage>
        <taxon>Eukaryota</taxon>
        <taxon>Viridiplantae</taxon>
        <taxon>Streptophyta</taxon>
        <taxon>Embryophyta</taxon>
        <taxon>Tracheophyta</taxon>
        <taxon>Spermatophyta</taxon>
        <taxon>Magnoliopsida</taxon>
        <taxon>eudicotyledons</taxon>
        <taxon>Gunneridae</taxon>
        <taxon>Pentapetalae</taxon>
        <taxon>rosids</taxon>
        <taxon>fabids</taxon>
        <taxon>Rosales</taxon>
        <taxon>Rhamnaceae</taxon>
        <taxon>Paliureae</taxon>
        <taxon>Ziziphus</taxon>
    </lineage>
</organism>
<dbReference type="RefSeq" id="XP_024929084.3">
    <property type="nucleotide sequence ID" value="XM_025073316.3"/>
</dbReference>
<reference evidence="2 3" key="1">
    <citation type="submission" date="2025-05" db="UniProtKB">
        <authorList>
            <consortium name="RefSeq"/>
        </authorList>
    </citation>
    <scope>NUCLEOTIDE SEQUENCE [LARGE SCALE GENOMIC DNA]</scope>
    <source>
        <tissue evidence="3 4">Seedling</tissue>
    </source>
</reference>
<evidence type="ECO:0000313" key="2">
    <source>
        <dbReference type="Proteomes" id="UP001652623"/>
    </source>
</evidence>
<dbReference type="Pfam" id="PF25896">
    <property type="entry name" value="HTH_AT3G52170"/>
    <property type="match status" value="1"/>
</dbReference>
<dbReference type="PANTHER" id="PTHR34568:SF4">
    <property type="entry name" value="OS02G0638000 PROTEIN"/>
    <property type="match status" value="1"/>
</dbReference>
<dbReference type="PANTHER" id="PTHR34568">
    <property type="entry name" value="RRM DOMAIN-CONTAINING PROTEIN"/>
    <property type="match status" value="1"/>
</dbReference>
<protein>
    <submittedName>
        <fullName evidence="3 4">Uncharacterized protein LOC107419615 isoform X1</fullName>
    </submittedName>
</protein>
<sequence>MTTTTTTTSMIFRRRLLLCSPKSISKFKLVYSAHSSASSASVDDDDAEAPISPAKVKGRRVPIAQRQAMIQAFVNEYKTMYDGKLPSASETKKHVGGSYYVVKKILQELQYNENMYSNSINGSKKSLGKELIVETEYSLTEAEEVLTSKISMDAVIQDDSQREATNSVETVNVVGKQLKAEKGSQTLSSAKETFSKEIVAPDSASDYIAAQNNLLKENAEEISRTCIEKLESGEKEAEHNHSDFVRMQDHQLEDISHPYCEKSENGIKEESQTQGNVLDFVELEDDPLVRGSTKAYDLGTENEEDKKKLKFAEDLPDKDVEKHTAKQYEGTPEPDKATLIVPKQTTFWGNLKSFADGILSLWRKD</sequence>
<dbReference type="Proteomes" id="UP001652623">
    <property type="component" value="Chromosome 2"/>
</dbReference>
<dbReference type="GeneID" id="107419615"/>
<evidence type="ECO:0000313" key="4">
    <source>
        <dbReference type="RefSeq" id="XP_024929084.3"/>
    </source>
</evidence>
<dbReference type="InterPro" id="IPR058942">
    <property type="entry name" value="AT3G52170-like"/>
</dbReference>
<dbReference type="AlphaFoldDB" id="A0A6P3ZRX9"/>
<dbReference type="KEGG" id="zju:107419615"/>
<evidence type="ECO:0000259" key="1">
    <source>
        <dbReference type="Pfam" id="PF25896"/>
    </source>
</evidence>
<gene>
    <name evidence="3 4" type="primary">LOC107419615</name>
</gene>
<accession>A0A6P3ZRX9</accession>